<name>A0A562HVB9_MICOL</name>
<dbReference type="EMBL" id="VLKE01000001">
    <property type="protein sequence ID" value="TWH70997.1"/>
    <property type="molecule type" value="Genomic_DNA"/>
</dbReference>
<evidence type="ECO:0000313" key="4">
    <source>
        <dbReference type="EMBL" id="TWH70997.1"/>
    </source>
</evidence>
<dbReference type="PANTHER" id="PTHR35604:SF2">
    <property type="entry name" value="TRANSPOSASE INSH FOR INSERTION SEQUENCE ELEMENT IS5A-RELATED"/>
    <property type="match status" value="1"/>
</dbReference>
<evidence type="ECO:0000259" key="1">
    <source>
        <dbReference type="Pfam" id="PF05598"/>
    </source>
</evidence>
<evidence type="ECO:0000259" key="2">
    <source>
        <dbReference type="Pfam" id="PF13751"/>
    </source>
</evidence>
<proteinExistence type="predicted"/>
<dbReference type="NCBIfam" id="NF033551">
    <property type="entry name" value="transpos_IS1182"/>
    <property type="match status" value="1"/>
</dbReference>
<evidence type="ECO:0000313" key="3">
    <source>
        <dbReference type="EMBL" id="TWH62263.1"/>
    </source>
</evidence>
<evidence type="ECO:0000313" key="5">
    <source>
        <dbReference type="Proteomes" id="UP000319825"/>
    </source>
</evidence>
<dbReference type="Proteomes" id="UP000319825">
    <property type="component" value="Unassembled WGS sequence"/>
</dbReference>
<feature type="domain" description="Transposase DDE" evidence="2">
    <location>
        <begin position="406"/>
        <end position="528"/>
    </location>
</feature>
<keyword evidence="5" id="KW-1185">Reference proteome</keyword>
<dbReference type="InterPro" id="IPR025668">
    <property type="entry name" value="Tnp_DDE_dom"/>
</dbReference>
<dbReference type="InterPro" id="IPR047629">
    <property type="entry name" value="IS1182_transpos"/>
</dbReference>
<dbReference type="Pfam" id="PF13751">
    <property type="entry name" value="DDE_Tnp_1_6"/>
    <property type="match status" value="1"/>
</dbReference>
<feature type="domain" description="Transposase InsH N-terminal" evidence="1">
    <location>
        <begin position="9"/>
        <end position="98"/>
    </location>
</feature>
<dbReference type="PANTHER" id="PTHR35604">
    <property type="entry name" value="TRANSPOSASE INSH FOR INSERTION SEQUENCE ELEMENT IS5A-RELATED"/>
    <property type="match status" value="1"/>
</dbReference>
<protein>
    <submittedName>
        <fullName evidence="3">Transposase</fullName>
    </submittedName>
</protein>
<dbReference type="Pfam" id="PF05598">
    <property type="entry name" value="DUF772"/>
    <property type="match status" value="1"/>
</dbReference>
<dbReference type="EMBL" id="VLKE01000002">
    <property type="protein sequence ID" value="TWH62263.1"/>
    <property type="molecule type" value="Genomic_DNA"/>
</dbReference>
<organism evidence="3 5">
    <name type="scientific">Micromonospora olivasterospora</name>
    <dbReference type="NCBI Taxonomy" id="1880"/>
    <lineage>
        <taxon>Bacteria</taxon>
        <taxon>Bacillati</taxon>
        <taxon>Actinomycetota</taxon>
        <taxon>Actinomycetes</taxon>
        <taxon>Micromonosporales</taxon>
        <taxon>Micromonosporaceae</taxon>
        <taxon>Micromonospora</taxon>
    </lineage>
</organism>
<accession>A0A562HVB9</accession>
<reference evidence="3 5" key="1">
    <citation type="submission" date="2019-07" db="EMBL/GenBank/DDBJ databases">
        <title>R&amp;d 2014.</title>
        <authorList>
            <person name="Klenk H.-P."/>
        </authorList>
    </citation>
    <scope>NUCLEOTIDE SEQUENCE [LARGE SCALE GENOMIC DNA]</scope>
    <source>
        <strain evidence="3 5">DSM 43868</strain>
    </source>
</reference>
<dbReference type="AlphaFoldDB" id="A0A562HVB9"/>
<gene>
    <name evidence="4" type="ORF">JD77_06022</name>
    <name evidence="3" type="ORF">JD77_06313</name>
</gene>
<sequence>MLVARAAFPKGSLAMSVRDQLGEVFADERFAAAFGVRGAPATSPGVLALVTALQYAEGLTDRQAAQMVVRAIDWKYCLGLELTDTGFDYSVLSKFRARLVEHGLERAAFDLLLQVLKDKGLIGAGGKARTDSTHVISAVRDLNRLELAGETVRAAVEVLAVAAAGWLATVIDIPEWNQRYGARVDSWRLPTSRTKRDRLAQVYGADAVRLLEAVWSPSAPAWLVELPAIETLRRMLVQNYQISADTRGRQVIKMRQADDDGLPPARHRITSPYDLDTRWAAKGEDLFWNGYKVHLTETCHADDDPPGAGTPAPPNLIINVATTGSTVPDVKATTPIHAALAASGLLPARHYLDAGYPCAETINTAADTYGVTMVTPASRDTSAQARAGTGFAKDAFTIDWATRQVTCPQGNTSGNWNPVSQHGTDAIVITFPTGACHPCPARTQCTASKRGRRHLTLRPQELHEALARNRADQARKTWQDDYALRAGVESTIHQAIAITGIRHARYRGLPKTRLQHAFSAIALNLTRIDAWWNDQPLDRTRTSHLARLDYTLAA</sequence>
<dbReference type="InterPro" id="IPR008490">
    <property type="entry name" value="Transposase_InsH_N"/>
</dbReference>
<comment type="caution">
    <text evidence="3">The sequence shown here is derived from an EMBL/GenBank/DDBJ whole genome shotgun (WGS) entry which is preliminary data.</text>
</comment>